<feature type="domain" description="HTH hxlR-type" evidence="2">
    <location>
        <begin position="1"/>
        <end position="67"/>
    </location>
</feature>
<dbReference type="SUPFAM" id="SSF46785">
    <property type="entry name" value="Winged helix' DNA-binding domain"/>
    <property type="match status" value="1"/>
</dbReference>
<dbReference type="EMBL" id="BNJK01000002">
    <property type="protein sequence ID" value="GHO99219.1"/>
    <property type="molecule type" value="Genomic_DNA"/>
</dbReference>
<organism evidence="3 4">
    <name type="scientific">Reticulibacter mediterranei</name>
    <dbReference type="NCBI Taxonomy" id="2778369"/>
    <lineage>
        <taxon>Bacteria</taxon>
        <taxon>Bacillati</taxon>
        <taxon>Chloroflexota</taxon>
        <taxon>Ktedonobacteria</taxon>
        <taxon>Ktedonobacterales</taxon>
        <taxon>Reticulibacteraceae</taxon>
        <taxon>Reticulibacter</taxon>
    </lineage>
</organism>
<dbReference type="Gene3D" id="1.10.10.10">
    <property type="entry name" value="Winged helix-like DNA-binding domain superfamily/Winged helix DNA-binding domain"/>
    <property type="match status" value="1"/>
</dbReference>
<dbReference type="RefSeq" id="WP_373324690.1">
    <property type="nucleotide sequence ID" value="NZ_BNJK01000002.1"/>
</dbReference>
<sequence>MPPATIKFLTSRVTSGDADQPSVTQVPPGYSEVPLHVEYQLTERGRRLKPVFIAMGVWVQSEDSGQKNEAGFSLQRLD</sequence>
<protein>
    <recommendedName>
        <fullName evidence="2">HTH hxlR-type domain-containing protein</fullName>
    </recommendedName>
</protein>
<dbReference type="InterPro" id="IPR036390">
    <property type="entry name" value="WH_DNA-bd_sf"/>
</dbReference>
<keyword evidence="4" id="KW-1185">Reference proteome</keyword>
<accession>A0A8J3N5L7</accession>
<gene>
    <name evidence="3" type="ORF">KSF_092670</name>
</gene>
<dbReference type="AlphaFoldDB" id="A0A8J3N5L7"/>
<dbReference type="InterPro" id="IPR002577">
    <property type="entry name" value="HTH_HxlR"/>
</dbReference>
<dbReference type="Proteomes" id="UP000597444">
    <property type="component" value="Unassembled WGS sequence"/>
</dbReference>
<evidence type="ECO:0000313" key="4">
    <source>
        <dbReference type="Proteomes" id="UP000597444"/>
    </source>
</evidence>
<feature type="region of interest" description="Disordered" evidence="1">
    <location>
        <begin position="9"/>
        <end position="29"/>
    </location>
</feature>
<comment type="caution">
    <text evidence="3">The sequence shown here is derived from an EMBL/GenBank/DDBJ whole genome shotgun (WGS) entry which is preliminary data.</text>
</comment>
<proteinExistence type="predicted"/>
<dbReference type="PROSITE" id="PS51118">
    <property type="entry name" value="HTH_HXLR"/>
    <property type="match status" value="1"/>
</dbReference>
<reference evidence="3" key="1">
    <citation type="submission" date="2020-10" db="EMBL/GenBank/DDBJ databases">
        <title>Taxonomic study of unclassified bacteria belonging to the class Ktedonobacteria.</title>
        <authorList>
            <person name="Yabe S."/>
            <person name="Wang C.M."/>
            <person name="Zheng Y."/>
            <person name="Sakai Y."/>
            <person name="Cavaletti L."/>
            <person name="Monciardini P."/>
            <person name="Donadio S."/>
        </authorList>
    </citation>
    <scope>NUCLEOTIDE SEQUENCE</scope>
    <source>
        <strain evidence="3">ID150040</strain>
    </source>
</reference>
<dbReference type="InterPro" id="IPR036388">
    <property type="entry name" value="WH-like_DNA-bd_sf"/>
</dbReference>
<evidence type="ECO:0000256" key="1">
    <source>
        <dbReference type="SAM" id="MobiDB-lite"/>
    </source>
</evidence>
<dbReference type="Pfam" id="PF01638">
    <property type="entry name" value="HxlR"/>
    <property type="match status" value="1"/>
</dbReference>
<evidence type="ECO:0000313" key="3">
    <source>
        <dbReference type="EMBL" id="GHO99219.1"/>
    </source>
</evidence>
<name>A0A8J3N5L7_9CHLR</name>
<evidence type="ECO:0000259" key="2">
    <source>
        <dbReference type="PROSITE" id="PS51118"/>
    </source>
</evidence>